<reference evidence="3 4" key="2">
    <citation type="submission" date="2024-05" db="EMBL/GenBank/DDBJ databases">
        <authorList>
            <person name="Chen Y."/>
            <person name="Shah S."/>
            <person name="Dougan E. K."/>
            <person name="Thang M."/>
            <person name="Chan C."/>
        </authorList>
    </citation>
    <scope>NUCLEOTIDE SEQUENCE [LARGE SCALE GENOMIC DNA]</scope>
</reference>
<keyword evidence="4" id="KW-1185">Reference proteome</keyword>
<evidence type="ECO:0000313" key="4">
    <source>
        <dbReference type="Proteomes" id="UP001152797"/>
    </source>
</evidence>
<dbReference type="EMBL" id="CAMXCT020000703">
    <property type="protein sequence ID" value="CAL1135691.1"/>
    <property type="molecule type" value="Genomic_DNA"/>
</dbReference>
<comment type="caution">
    <text evidence="2">The sequence shown here is derived from an EMBL/GenBank/DDBJ whole genome shotgun (WGS) entry which is preliminary data.</text>
</comment>
<proteinExistence type="predicted"/>
<sequence length="113" mass="11684">MKTNGFALVDCPLPLHRVAFTRCSSLALSKMALAQRTIGDGNGGHQRGLHPSSLAVGKEVALFDGHSFLHSTKNVDGAGSTIDGLHCLGANTGSSPSITNLEESRLAGAQGSW</sequence>
<protein>
    <submittedName>
        <fullName evidence="2">Uncharacterized protein</fullName>
    </submittedName>
</protein>
<evidence type="ECO:0000313" key="2">
    <source>
        <dbReference type="EMBL" id="CAI3982316.1"/>
    </source>
</evidence>
<dbReference type="Proteomes" id="UP001152797">
    <property type="component" value="Unassembled WGS sequence"/>
</dbReference>
<dbReference type="AlphaFoldDB" id="A0A9P1C1V3"/>
<name>A0A9P1C1V3_9DINO</name>
<reference evidence="2" key="1">
    <citation type="submission" date="2022-10" db="EMBL/GenBank/DDBJ databases">
        <authorList>
            <person name="Chen Y."/>
            <person name="Dougan E. K."/>
            <person name="Chan C."/>
            <person name="Rhodes N."/>
            <person name="Thang M."/>
        </authorList>
    </citation>
    <scope>NUCLEOTIDE SEQUENCE</scope>
</reference>
<dbReference type="EMBL" id="CAMXCT030000703">
    <property type="protein sequence ID" value="CAL4769628.1"/>
    <property type="molecule type" value="Genomic_DNA"/>
</dbReference>
<accession>A0A9P1C1V3</accession>
<gene>
    <name evidence="2" type="ORF">C1SCF055_LOCUS10025</name>
</gene>
<evidence type="ECO:0000313" key="3">
    <source>
        <dbReference type="EMBL" id="CAL4769628.1"/>
    </source>
</evidence>
<feature type="compositionally biased region" description="Polar residues" evidence="1">
    <location>
        <begin position="92"/>
        <end position="101"/>
    </location>
</feature>
<organism evidence="2">
    <name type="scientific">Cladocopium goreaui</name>
    <dbReference type="NCBI Taxonomy" id="2562237"/>
    <lineage>
        <taxon>Eukaryota</taxon>
        <taxon>Sar</taxon>
        <taxon>Alveolata</taxon>
        <taxon>Dinophyceae</taxon>
        <taxon>Suessiales</taxon>
        <taxon>Symbiodiniaceae</taxon>
        <taxon>Cladocopium</taxon>
    </lineage>
</organism>
<dbReference type="EMBL" id="CAMXCT010000703">
    <property type="protein sequence ID" value="CAI3982316.1"/>
    <property type="molecule type" value="Genomic_DNA"/>
</dbReference>
<evidence type="ECO:0000256" key="1">
    <source>
        <dbReference type="SAM" id="MobiDB-lite"/>
    </source>
</evidence>
<feature type="region of interest" description="Disordered" evidence="1">
    <location>
        <begin position="92"/>
        <end position="113"/>
    </location>
</feature>